<evidence type="ECO:0000256" key="3">
    <source>
        <dbReference type="RuleBase" id="RU003788"/>
    </source>
</evidence>
<dbReference type="InterPro" id="IPR002196">
    <property type="entry name" value="Glyco_hydro_24"/>
</dbReference>
<organism evidence="4 5">
    <name type="scientific">Entotheonella factor</name>
    <dbReference type="NCBI Taxonomy" id="1429438"/>
    <lineage>
        <taxon>Bacteria</taxon>
        <taxon>Pseudomonadati</taxon>
        <taxon>Nitrospinota/Tectimicrobiota group</taxon>
        <taxon>Candidatus Tectimicrobiota</taxon>
        <taxon>Candidatus Entotheonellia</taxon>
        <taxon>Candidatus Entotheonellales</taxon>
        <taxon>Candidatus Entotheonellaceae</taxon>
        <taxon>Candidatus Entotheonella</taxon>
    </lineage>
</organism>
<dbReference type="Gene3D" id="1.10.530.40">
    <property type="match status" value="1"/>
</dbReference>
<comment type="catalytic activity">
    <reaction evidence="3">
        <text>Hydrolysis of (1-&gt;4)-beta-linkages between N-acetylmuramic acid and N-acetyl-D-glucosamine residues in a peptidoglycan and between N-acetyl-D-glucosamine residues in chitodextrins.</text>
        <dbReference type="EC" id="3.2.1.17"/>
    </reaction>
</comment>
<sequence length="95" mass="10744">MDFSTKGQDLLKKIESLRLNPYDDQTGKDISAWVKGATIGYGHLILQNEWDVYKNGITKEQAEALFAEDSIPYVNGVNRGLKVDVNGSLRRFLRI</sequence>
<dbReference type="GO" id="GO:0003796">
    <property type="term" value="F:lysozyme activity"/>
    <property type="evidence" value="ECO:0007669"/>
    <property type="project" value="UniProtKB-EC"/>
</dbReference>
<keyword evidence="3" id="KW-0378">Hydrolase</keyword>
<dbReference type="EC" id="3.2.1.17" evidence="3"/>
<dbReference type="Pfam" id="PF00959">
    <property type="entry name" value="Phage_lysozyme"/>
    <property type="match status" value="1"/>
</dbReference>
<evidence type="ECO:0000256" key="1">
    <source>
        <dbReference type="ARBA" id="ARBA00022529"/>
    </source>
</evidence>
<keyword evidence="1 3" id="KW-0929">Antimicrobial</keyword>
<dbReference type="InterPro" id="IPR023347">
    <property type="entry name" value="Lysozyme_dom_sf"/>
</dbReference>
<evidence type="ECO:0000313" key="5">
    <source>
        <dbReference type="Proteomes" id="UP000019141"/>
    </source>
</evidence>
<reference evidence="4 5" key="1">
    <citation type="journal article" date="2014" name="Nature">
        <title>An environmental bacterial taxon with a large and distinct metabolic repertoire.</title>
        <authorList>
            <person name="Wilson M.C."/>
            <person name="Mori T."/>
            <person name="Ruckert C."/>
            <person name="Uria A.R."/>
            <person name="Helf M.J."/>
            <person name="Takada K."/>
            <person name="Gernert C."/>
            <person name="Steffens U.A."/>
            <person name="Heycke N."/>
            <person name="Schmitt S."/>
            <person name="Rinke C."/>
            <person name="Helfrich E.J."/>
            <person name="Brachmann A.O."/>
            <person name="Gurgui C."/>
            <person name="Wakimoto T."/>
            <person name="Kracht M."/>
            <person name="Crusemann M."/>
            <person name="Hentschel U."/>
            <person name="Abe I."/>
            <person name="Matsunaga S."/>
            <person name="Kalinowski J."/>
            <person name="Takeyama H."/>
            <person name="Piel J."/>
        </authorList>
    </citation>
    <scope>NUCLEOTIDE SEQUENCE [LARGE SCALE GENOMIC DNA]</scope>
    <source>
        <strain evidence="5">TSY1</strain>
    </source>
</reference>
<keyword evidence="5" id="KW-1185">Reference proteome</keyword>
<gene>
    <name evidence="4" type="ORF">ETSY1_30090</name>
</gene>
<accession>W4LC49</accession>
<dbReference type="HOGENOM" id="CLU_2367609_0_0_7"/>
<evidence type="ECO:0000313" key="4">
    <source>
        <dbReference type="EMBL" id="ETW95567.1"/>
    </source>
</evidence>
<protein>
    <recommendedName>
        <fullName evidence="3">Lysozyme</fullName>
        <ecNumber evidence="3">3.2.1.17</ecNumber>
    </recommendedName>
</protein>
<dbReference type="GO" id="GO:0042742">
    <property type="term" value="P:defense response to bacterium"/>
    <property type="evidence" value="ECO:0007669"/>
    <property type="project" value="UniProtKB-KW"/>
</dbReference>
<dbReference type="InterPro" id="IPR023346">
    <property type="entry name" value="Lysozyme-like_dom_sf"/>
</dbReference>
<keyword evidence="3" id="KW-0326">Glycosidase</keyword>
<dbReference type="GO" id="GO:0009253">
    <property type="term" value="P:peptidoglycan catabolic process"/>
    <property type="evidence" value="ECO:0007669"/>
    <property type="project" value="InterPro"/>
</dbReference>
<proteinExistence type="inferred from homology"/>
<dbReference type="EMBL" id="AZHW01000902">
    <property type="protein sequence ID" value="ETW95567.1"/>
    <property type="molecule type" value="Genomic_DNA"/>
</dbReference>
<dbReference type="GO" id="GO:0031640">
    <property type="term" value="P:killing of cells of another organism"/>
    <property type="evidence" value="ECO:0007669"/>
    <property type="project" value="UniProtKB-KW"/>
</dbReference>
<dbReference type="SUPFAM" id="SSF53955">
    <property type="entry name" value="Lysozyme-like"/>
    <property type="match status" value="1"/>
</dbReference>
<comment type="similarity">
    <text evidence="3">Belongs to the glycosyl hydrolase 24 family.</text>
</comment>
<evidence type="ECO:0000256" key="2">
    <source>
        <dbReference type="ARBA" id="ARBA00022638"/>
    </source>
</evidence>
<dbReference type="AlphaFoldDB" id="W4LC49"/>
<keyword evidence="2 3" id="KW-0081">Bacteriolytic enzyme</keyword>
<name>W4LC49_ENTF1</name>
<dbReference type="GO" id="GO:0016998">
    <property type="term" value="P:cell wall macromolecule catabolic process"/>
    <property type="evidence" value="ECO:0007669"/>
    <property type="project" value="InterPro"/>
</dbReference>
<dbReference type="Proteomes" id="UP000019141">
    <property type="component" value="Unassembled WGS sequence"/>
</dbReference>
<comment type="caution">
    <text evidence="4">The sequence shown here is derived from an EMBL/GenBank/DDBJ whole genome shotgun (WGS) entry which is preliminary data.</text>
</comment>